<dbReference type="EMBL" id="DTAI01000256">
    <property type="protein sequence ID" value="HGN37592.1"/>
    <property type="molecule type" value="Genomic_DNA"/>
</dbReference>
<keyword evidence="12 18" id="KW-0479">Metal-binding</keyword>
<keyword evidence="13 18" id="KW-0547">Nucleotide-binding</keyword>
<dbReference type="GO" id="GO:0005524">
    <property type="term" value="F:ATP binding"/>
    <property type="evidence" value="ECO:0007669"/>
    <property type="project" value="UniProtKB-KW"/>
</dbReference>
<dbReference type="InterPro" id="IPR001348">
    <property type="entry name" value="ATP_PRibTrfase_HisG"/>
</dbReference>
<dbReference type="SUPFAM" id="SSF54913">
    <property type="entry name" value="GlnB-like"/>
    <property type="match status" value="1"/>
</dbReference>
<feature type="domain" description="Histidine biosynthesis HisG C-terminal" evidence="20">
    <location>
        <begin position="213"/>
        <end position="285"/>
    </location>
</feature>
<evidence type="ECO:0000256" key="6">
    <source>
        <dbReference type="ARBA" id="ARBA00011946"/>
    </source>
</evidence>
<evidence type="ECO:0000256" key="3">
    <source>
        <dbReference type="ARBA" id="ARBA00004496"/>
    </source>
</evidence>
<organism evidence="22">
    <name type="scientific">Ignisphaera aggregans</name>
    <dbReference type="NCBI Taxonomy" id="334771"/>
    <lineage>
        <taxon>Archaea</taxon>
        <taxon>Thermoproteota</taxon>
        <taxon>Thermoprotei</taxon>
        <taxon>Desulfurococcales</taxon>
        <taxon>Desulfurococcaceae</taxon>
        <taxon>Ignisphaera</taxon>
    </lineage>
</organism>
<comment type="cofactor">
    <cofactor evidence="2 18">
        <name>Mg(2+)</name>
        <dbReference type="ChEBI" id="CHEBI:18420"/>
    </cofactor>
</comment>
<dbReference type="Pfam" id="PF01634">
    <property type="entry name" value="HisG"/>
    <property type="match status" value="1"/>
</dbReference>
<dbReference type="GO" id="GO:0005737">
    <property type="term" value="C:cytoplasm"/>
    <property type="evidence" value="ECO:0007669"/>
    <property type="project" value="UniProtKB-SubCell"/>
</dbReference>
<comment type="catalytic activity">
    <reaction evidence="1 18">
        <text>1-(5-phospho-beta-D-ribosyl)-ATP + diphosphate = 5-phospho-alpha-D-ribose 1-diphosphate + ATP</text>
        <dbReference type="Rhea" id="RHEA:18473"/>
        <dbReference type="ChEBI" id="CHEBI:30616"/>
        <dbReference type="ChEBI" id="CHEBI:33019"/>
        <dbReference type="ChEBI" id="CHEBI:58017"/>
        <dbReference type="ChEBI" id="CHEBI:73183"/>
        <dbReference type="EC" id="2.4.2.17"/>
    </reaction>
</comment>
<dbReference type="Pfam" id="PF08029">
    <property type="entry name" value="HisG_C"/>
    <property type="match status" value="1"/>
</dbReference>
<keyword evidence="9 18" id="KW-0028">Amino-acid biosynthesis</keyword>
<comment type="activity regulation">
    <text evidence="18">Feedback inhibited by histidine.</text>
</comment>
<evidence type="ECO:0000256" key="9">
    <source>
        <dbReference type="ARBA" id="ARBA00022605"/>
    </source>
</evidence>
<dbReference type="InterPro" id="IPR011322">
    <property type="entry name" value="N-reg_PII-like_a/b"/>
</dbReference>
<dbReference type="HAMAP" id="MF_00079">
    <property type="entry name" value="HisG_Long"/>
    <property type="match status" value="1"/>
</dbReference>
<reference evidence="22" key="1">
    <citation type="journal article" date="2020" name="mSystems">
        <title>Genome- and Community-Level Interaction Insights into Carbon Utilization and Element Cycling Functions of Hydrothermarchaeota in Hydrothermal Sediment.</title>
        <authorList>
            <person name="Zhou Z."/>
            <person name="Liu Y."/>
            <person name="Xu W."/>
            <person name="Pan J."/>
            <person name="Luo Z.H."/>
            <person name="Li M."/>
        </authorList>
    </citation>
    <scope>NUCLEOTIDE SEQUENCE [LARGE SCALE GENOMIC DNA]</scope>
    <source>
        <strain evidence="21">SpSt-618</strain>
        <strain evidence="22">SpSt-657</strain>
    </source>
</reference>
<evidence type="ECO:0000256" key="5">
    <source>
        <dbReference type="ARBA" id="ARBA00007955"/>
    </source>
</evidence>
<dbReference type="PANTHER" id="PTHR21403:SF10">
    <property type="entry name" value="ATP PHOSPHORIBOSYLTRANSFERASE"/>
    <property type="match status" value="1"/>
</dbReference>
<dbReference type="EC" id="2.4.2.17" evidence="6 18"/>
<evidence type="ECO:0000256" key="13">
    <source>
        <dbReference type="ARBA" id="ARBA00022741"/>
    </source>
</evidence>
<dbReference type="Gene3D" id="3.40.190.10">
    <property type="entry name" value="Periplasmic binding protein-like II"/>
    <property type="match status" value="2"/>
</dbReference>
<evidence type="ECO:0000313" key="21">
    <source>
        <dbReference type="EMBL" id="HGN37592.1"/>
    </source>
</evidence>
<evidence type="ECO:0000256" key="16">
    <source>
        <dbReference type="ARBA" id="ARBA00023102"/>
    </source>
</evidence>
<evidence type="ECO:0000256" key="15">
    <source>
        <dbReference type="ARBA" id="ARBA00022842"/>
    </source>
</evidence>
<evidence type="ECO:0000256" key="11">
    <source>
        <dbReference type="ARBA" id="ARBA00022679"/>
    </source>
</evidence>
<dbReference type="InterPro" id="IPR020621">
    <property type="entry name" value="ATP-PRT_HisG_long"/>
</dbReference>
<evidence type="ECO:0000256" key="8">
    <source>
        <dbReference type="ARBA" id="ARBA00022490"/>
    </source>
</evidence>
<evidence type="ECO:0000256" key="7">
    <source>
        <dbReference type="ARBA" id="ARBA00020998"/>
    </source>
</evidence>
<evidence type="ECO:0000256" key="1">
    <source>
        <dbReference type="ARBA" id="ARBA00000915"/>
    </source>
</evidence>
<comment type="caution">
    <text evidence="22">The sequence shown here is derived from an EMBL/GenBank/DDBJ whole genome shotgun (WGS) entry which is preliminary data.</text>
</comment>
<name>A0A7J3JMZ0_9CREN</name>
<dbReference type="FunFam" id="3.30.70.120:FF:000002">
    <property type="entry name" value="ATP phosphoribosyltransferase"/>
    <property type="match status" value="1"/>
</dbReference>
<protein>
    <recommendedName>
        <fullName evidence="7 18">ATP phosphoribosyltransferase</fullName>
        <shortName evidence="18">ATP-PRT</shortName>
        <shortName evidence="18">ATP-PRTase</shortName>
        <ecNumber evidence="6 18">2.4.2.17</ecNumber>
    </recommendedName>
</protein>
<keyword evidence="11 18" id="KW-0808">Transferase</keyword>
<dbReference type="InterPro" id="IPR015867">
    <property type="entry name" value="N-reg_PII/ATP_PRibTrfase_C"/>
</dbReference>
<keyword evidence="14 18" id="KW-0067">ATP-binding</keyword>
<evidence type="ECO:0000256" key="17">
    <source>
        <dbReference type="ARBA" id="ARBA00024861"/>
    </source>
</evidence>
<gene>
    <name evidence="18" type="primary">hisG</name>
    <name evidence="21" type="ORF">ENT87_08640</name>
    <name evidence="22" type="ORF">ENU30_00315</name>
</gene>
<dbReference type="NCBIfam" id="TIGR03455">
    <property type="entry name" value="HisG_C-term"/>
    <property type="match status" value="1"/>
</dbReference>
<evidence type="ECO:0000256" key="2">
    <source>
        <dbReference type="ARBA" id="ARBA00001946"/>
    </source>
</evidence>
<evidence type="ECO:0000313" key="22">
    <source>
        <dbReference type="EMBL" id="HGQ17412.1"/>
    </source>
</evidence>
<keyword evidence="10 18" id="KW-0328">Glycosyltransferase</keyword>
<evidence type="ECO:0000256" key="18">
    <source>
        <dbReference type="HAMAP-Rule" id="MF_00079"/>
    </source>
</evidence>
<dbReference type="Gene3D" id="3.30.70.120">
    <property type="match status" value="1"/>
</dbReference>
<evidence type="ECO:0000256" key="12">
    <source>
        <dbReference type="ARBA" id="ARBA00022723"/>
    </source>
</evidence>
<proteinExistence type="inferred from homology"/>
<dbReference type="NCBIfam" id="TIGR00070">
    <property type="entry name" value="hisG"/>
    <property type="match status" value="1"/>
</dbReference>
<feature type="domain" description="ATP phosphoribosyltransferase catalytic" evidence="19">
    <location>
        <begin position="49"/>
        <end position="209"/>
    </location>
</feature>
<keyword evidence="15 18" id="KW-0460">Magnesium</keyword>
<comment type="function">
    <text evidence="17 18">Catalyzes the condensation of ATP and 5-phosphoribose 1-diphosphate to form N'-(5'-phosphoribosyl)-ATP (PR-ATP). Has a crucial role in the pathway because the rate of histidine biosynthesis seems to be controlled primarily by regulation of HisG enzymatic activity.</text>
</comment>
<accession>A0A7J3JMZ0</accession>
<evidence type="ECO:0000259" key="19">
    <source>
        <dbReference type="Pfam" id="PF01634"/>
    </source>
</evidence>
<dbReference type="InterPro" id="IPR013820">
    <property type="entry name" value="ATP_PRibTrfase_cat"/>
</dbReference>
<keyword evidence="16 18" id="KW-0368">Histidine biosynthesis</keyword>
<comment type="subcellular location">
    <subcellularLocation>
        <location evidence="3 18">Cytoplasm</location>
    </subcellularLocation>
</comment>
<dbReference type="PANTHER" id="PTHR21403">
    <property type="entry name" value="ATP PHOSPHORIBOSYLTRANSFERASE ATP-PRTASE"/>
    <property type="match status" value="1"/>
</dbReference>
<evidence type="ECO:0000256" key="10">
    <source>
        <dbReference type="ARBA" id="ARBA00022676"/>
    </source>
</evidence>
<comment type="similarity">
    <text evidence="5 18">Belongs to the ATP phosphoribosyltransferase family. Long subfamily.</text>
</comment>
<keyword evidence="8 18" id="KW-0963">Cytoplasm</keyword>
<dbReference type="InterPro" id="IPR013115">
    <property type="entry name" value="HisG_C"/>
</dbReference>
<dbReference type="PROSITE" id="PS01316">
    <property type="entry name" value="ATP_P_PHORIBOSYLTR"/>
    <property type="match status" value="1"/>
</dbReference>
<dbReference type="EMBL" id="DTBZ01000011">
    <property type="protein sequence ID" value="HGQ17412.1"/>
    <property type="molecule type" value="Genomic_DNA"/>
</dbReference>
<sequence>MRIAIPNKGRLQQPAIELLQMAGIKLIAVDEKALILPTNWSGVEIVMVRPEDIPYIIESGGADLGITGHDYVIESGTEVEELLPLDFGKARIVFAIPRNWNIGSIEDLIKSGSEIRIATKYHNIARSYISAKGIRARIVKISGAAEIMPYLGAADAVIDVMSTGTTLRLHGLEPLENIMDTYAVLIAPRKWMERSNSEKIELIVTMIKGVLTAKGRKMLFMNVPDRALGNVLSSLPAMLAPAITRLSKSDAWEVITVVDENELPEIILRAKVNGARDIVVVDIEKVVK</sequence>
<dbReference type="InterPro" id="IPR018198">
    <property type="entry name" value="ATP_PRibTrfase_CS"/>
</dbReference>
<dbReference type="GO" id="GO:0000105">
    <property type="term" value="P:L-histidine biosynthetic process"/>
    <property type="evidence" value="ECO:0007669"/>
    <property type="project" value="UniProtKB-UniRule"/>
</dbReference>
<evidence type="ECO:0000259" key="20">
    <source>
        <dbReference type="Pfam" id="PF08029"/>
    </source>
</evidence>
<evidence type="ECO:0000256" key="14">
    <source>
        <dbReference type="ARBA" id="ARBA00022840"/>
    </source>
</evidence>
<dbReference type="UniPathway" id="UPA00031">
    <property type="reaction ID" value="UER00006"/>
</dbReference>
<evidence type="ECO:0000256" key="4">
    <source>
        <dbReference type="ARBA" id="ARBA00004667"/>
    </source>
</evidence>
<dbReference type="SUPFAM" id="SSF53850">
    <property type="entry name" value="Periplasmic binding protein-like II"/>
    <property type="match status" value="1"/>
</dbReference>
<dbReference type="GO" id="GO:0003879">
    <property type="term" value="F:ATP phosphoribosyltransferase activity"/>
    <property type="evidence" value="ECO:0007669"/>
    <property type="project" value="UniProtKB-UniRule"/>
</dbReference>
<dbReference type="GO" id="GO:0000287">
    <property type="term" value="F:magnesium ion binding"/>
    <property type="evidence" value="ECO:0007669"/>
    <property type="project" value="UniProtKB-UniRule"/>
</dbReference>
<dbReference type="AlphaFoldDB" id="A0A7J3JMZ0"/>
<comment type="pathway">
    <text evidence="4 18">Amino-acid biosynthesis; L-histidine biosynthesis; L-histidine from 5-phospho-alpha-D-ribose 1-diphosphate: step 1/9.</text>
</comment>